<keyword evidence="3 4" id="KW-0732">Signal</keyword>
<organism evidence="6 7">
    <name type="scientific">Halonatronomonas betaini</name>
    <dbReference type="NCBI Taxonomy" id="2778430"/>
    <lineage>
        <taxon>Bacteria</taxon>
        <taxon>Bacillati</taxon>
        <taxon>Bacillota</taxon>
        <taxon>Clostridia</taxon>
        <taxon>Halanaerobiales</taxon>
        <taxon>Halarsenatibacteraceae</taxon>
        <taxon>Halonatronomonas</taxon>
    </lineage>
</organism>
<evidence type="ECO:0000259" key="5">
    <source>
        <dbReference type="Pfam" id="PF00496"/>
    </source>
</evidence>
<keyword evidence="7" id="KW-1185">Reference proteome</keyword>
<proteinExistence type="inferred from homology"/>
<evidence type="ECO:0000313" key="6">
    <source>
        <dbReference type="EMBL" id="MBF8437072.1"/>
    </source>
</evidence>
<dbReference type="Gene3D" id="3.40.190.10">
    <property type="entry name" value="Periplasmic binding protein-like II"/>
    <property type="match status" value="1"/>
</dbReference>
<evidence type="ECO:0000313" key="7">
    <source>
        <dbReference type="Proteomes" id="UP000621436"/>
    </source>
</evidence>
<dbReference type="GO" id="GO:0015833">
    <property type="term" value="P:peptide transport"/>
    <property type="evidence" value="ECO:0007669"/>
    <property type="project" value="TreeGrafter"/>
</dbReference>
<dbReference type="Gene3D" id="3.10.105.10">
    <property type="entry name" value="Dipeptide-binding Protein, Domain 3"/>
    <property type="match status" value="1"/>
</dbReference>
<evidence type="ECO:0000256" key="1">
    <source>
        <dbReference type="ARBA" id="ARBA00005695"/>
    </source>
</evidence>
<gene>
    <name evidence="6" type="ORF">I0Q91_08285</name>
</gene>
<feature type="chain" id="PRO_5039438733" evidence="4">
    <location>
        <begin position="26"/>
        <end position="503"/>
    </location>
</feature>
<dbReference type="AlphaFoldDB" id="A0A931ARB6"/>
<dbReference type="GO" id="GO:0043190">
    <property type="term" value="C:ATP-binding cassette (ABC) transporter complex"/>
    <property type="evidence" value="ECO:0007669"/>
    <property type="project" value="InterPro"/>
</dbReference>
<name>A0A931ARB6_9FIRM</name>
<dbReference type="PANTHER" id="PTHR30290">
    <property type="entry name" value="PERIPLASMIC BINDING COMPONENT OF ABC TRANSPORTER"/>
    <property type="match status" value="1"/>
</dbReference>
<keyword evidence="2" id="KW-0813">Transport</keyword>
<comment type="similarity">
    <text evidence="1">Belongs to the bacterial solute-binding protein 5 family.</text>
</comment>
<dbReference type="CDD" id="cd08499">
    <property type="entry name" value="PBP2_Ylib_like"/>
    <property type="match status" value="1"/>
</dbReference>
<feature type="signal peptide" evidence="4">
    <location>
        <begin position="1"/>
        <end position="25"/>
    </location>
</feature>
<dbReference type="EMBL" id="JADPIE010000004">
    <property type="protein sequence ID" value="MBF8437072.1"/>
    <property type="molecule type" value="Genomic_DNA"/>
</dbReference>
<dbReference type="InterPro" id="IPR030678">
    <property type="entry name" value="Peptide/Ni-bd"/>
</dbReference>
<dbReference type="InterPro" id="IPR000914">
    <property type="entry name" value="SBP_5_dom"/>
</dbReference>
<feature type="domain" description="Solute-binding protein family 5" evidence="5">
    <location>
        <begin position="69"/>
        <end position="422"/>
    </location>
</feature>
<dbReference type="PIRSF" id="PIRSF002741">
    <property type="entry name" value="MppA"/>
    <property type="match status" value="1"/>
</dbReference>
<dbReference type="SUPFAM" id="SSF53850">
    <property type="entry name" value="Periplasmic binding protein-like II"/>
    <property type="match status" value="1"/>
</dbReference>
<dbReference type="GO" id="GO:1904680">
    <property type="term" value="F:peptide transmembrane transporter activity"/>
    <property type="evidence" value="ECO:0007669"/>
    <property type="project" value="TreeGrafter"/>
</dbReference>
<accession>A0A931ARB6</accession>
<evidence type="ECO:0000256" key="4">
    <source>
        <dbReference type="SAM" id="SignalP"/>
    </source>
</evidence>
<evidence type="ECO:0000256" key="2">
    <source>
        <dbReference type="ARBA" id="ARBA00022448"/>
    </source>
</evidence>
<dbReference type="RefSeq" id="WP_270454007.1">
    <property type="nucleotide sequence ID" value="NZ_JADPIE010000004.1"/>
</dbReference>
<dbReference type="InterPro" id="IPR039424">
    <property type="entry name" value="SBP_5"/>
</dbReference>
<dbReference type="Pfam" id="PF00496">
    <property type="entry name" value="SBP_bac_5"/>
    <property type="match status" value="1"/>
</dbReference>
<sequence>MFKKSLFITFILVLSVALLGAQAQAFNLTVGQGADAVTLDPHGENDQPSSRVRSQIYETLVYQDTDLELLPGLATEWEHVDELVWEFKLREGVMFHNGEEFNAYDAQFTLERLADPETAADGAFIVGFLDYVEVIDDYTIRIHTEYPFAPMLSHLAHPVTGMLNQQAVEEAGDDYGTQYAIGTGPFEFVDWSTGSHIDLRRFEDYWGENAQAETVRMRAIPENTVRAIEVETGGVDIAYDIDPVDEERLEGVDGLYLQKYDTLSTSYIGFNADKEPFDDVRVRRAINHAIDKEAITEFVYTGQAVTASGPLSANVWGANTDLEPYAYDPDLAATLLEEAGYEDGFSTTIWTNDNPLRMQIAEMVQSDLRQIGVDVEIQVLEWGTYLQDTGDGLHDMFILGWVSVTGDADYGLYALFHEDNFGSAGNRTFWSSPRVNELLDLGRASADPDERYEAYMEAQEIIAEEAPWVFLIHTSAVNALRDNISNFEPHPAGHHRLKDVVKD</sequence>
<comment type="caution">
    <text evidence="6">The sequence shown here is derived from an EMBL/GenBank/DDBJ whole genome shotgun (WGS) entry which is preliminary data.</text>
</comment>
<dbReference type="Gene3D" id="3.90.76.10">
    <property type="entry name" value="Dipeptide-binding Protein, Domain 1"/>
    <property type="match status" value="1"/>
</dbReference>
<evidence type="ECO:0000256" key="3">
    <source>
        <dbReference type="ARBA" id="ARBA00022729"/>
    </source>
</evidence>
<reference evidence="6" key="1">
    <citation type="submission" date="2020-11" db="EMBL/GenBank/DDBJ databases">
        <title>Halonatronomonas betainensis gen. nov., sp. nov. a novel haloalkaliphilic representative of the family Halanaerobiacae capable of betaine degradation.</title>
        <authorList>
            <person name="Boltyanskaya Y."/>
            <person name="Kevbrin V."/>
            <person name="Detkova E."/>
            <person name="Grouzdev D.S."/>
            <person name="Koziaeva V."/>
            <person name="Zhilina T."/>
        </authorList>
    </citation>
    <scope>NUCLEOTIDE SEQUENCE</scope>
    <source>
        <strain evidence="6">Z-7014</strain>
    </source>
</reference>
<protein>
    <submittedName>
        <fullName evidence="6">Glutathione ABC transporter substrate-binding protein</fullName>
    </submittedName>
</protein>
<dbReference type="GO" id="GO:0042597">
    <property type="term" value="C:periplasmic space"/>
    <property type="evidence" value="ECO:0007669"/>
    <property type="project" value="UniProtKB-ARBA"/>
</dbReference>
<dbReference type="PANTHER" id="PTHR30290:SF9">
    <property type="entry name" value="OLIGOPEPTIDE-BINDING PROTEIN APPA"/>
    <property type="match status" value="1"/>
</dbReference>
<dbReference type="Proteomes" id="UP000621436">
    <property type="component" value="Unassembled WGS sequence"/>
</dbReference>